<dbReference type="OrthoDB" id="5405932at2"/>
<dbReference type="STRING" id="37625.SAMN05660420_00666"/>
<evidence type="ECO:0008006" key="4">
    <source>
        <dbReference type="Google" id="ProtNLM"/>
    </source>
</evidence>
<keyword evidence="1" id="KW-0732">Signal</keyword>
<evidence type="ECO:0000256" key="1">
    <source>
        <dbReference type="SAM" id="SignalP"/>
    </source>
</evidence>
<sequence length="131" mass="14271">MARVNRVLLILVLLSFSGGSFTVLADQFVDPMRPVDYEVQASKLPATKGAVQAQTRDWQLTAVLTSQDRAIAVINGESLQVGERLEGYELVQIHADRVTLKNKQGQLVLRRAGTGLKKVLINKGTGKGSKL</sequence>
<dbReference type="EMBL" id="FNQN01000002">
    <property type="protein sequence ID" value="SDZ90364.1"/>
    <property type="molecule type" value="Genomic_DNA"/>
</dbReference>
<name>A0A1H3WVH1_9BACT</name>
<accession>A0A1H3WVH1</accession>
<dbReference type="Proteomes" id="UP000199409">
    <property type="component" value="Unassembled WGS sequence"/>
</dbReference>
<organism evidence="2 3">
    <name type="scientific">Desulfuromusa kysingii</name>
    <dbReference type="NCBI Taxonomy" id="37625"/>
    <lineage>
        <taxon>Bacteria</taxon>
        <taxon>Pseudomonadati</taxon>
        <taxon>Thermodesulfobacteriota</taxon>
        <taxon>Desulfuromonadia</taxon>
        <taxon>Desulfuromonadales</taxon>
        <taxon>Geopsychrobacteraceae</taxon>
        <taxon>Desulfuromusa</taxon>
    </lineage>
</organism>
<feature type="signal peptide" evidence="1">
    <location>
        <begin position="1"/>
        <end position="25"/>
    </location>
</feature>
<keyword evidence="3" id="KW-1185">Reference proteome</keyword>
<reference evidence="2 3" key="1">
    <citation type="submission" date="2016-10" db="EMBL/GenBank/DDBJ databases">
        <authorList>
            <person name="de Groot N.N."/>
        </authorList>
    </citation>
    <scope>NUCLEOTIDE SEQUENCE [LARGE SCALE GENOMIC DNA]</scope>
    <source>
        <strain evidence="2 3">DSM 7343</strain>
    </source>
</reference>
<feature type="chain" id="PRO_5011719649" description="MSHA biogenesis protein MshK" evidence="1">
    <location>
        <begin position="26"/>
        <end position="131"/>
    </location>
</feature>
<gene>
    <name evidence="2" type="ORF">SAMN05660420_00666</name>
</gene>
<evidence type="ECO:0000313" key="3">
    <source>
        <dbReference type="Proteomes" id="UP000199409"/>
    </source>
</evidence>
<evidence type="ECO:0000313" key="2">
    <source>
        <dbReference type="EMBL" id="SDZ90364.1"/>
    </source>
</evidence>
<proteinExistence type="predicted"/>
<protein>
    <recommendedName>
        <fullName evidence="4">MSHA biogenesis protein MshK</fullName>
    </recommendedName>
</protein>
<dbReference type="AlphaFoldDB" id="A0A1H3WVH1"/>